<organism evidence="4 5">
    <name type="scientific">Coleophoma crateriformis</name>
    <dbReference type="NCBI Taxonomy" id="565419"/>
    <lineage>
        <taxon>Eukaryota</taxon>
        <taxon>Fungi</taxon>
        <taxon>Dikarya</taxon>
        <taxon>Ascomycota</taxon>
        <taxon>Pezizomycotina</taxon>
        <taxon>Leotiomycetes</taxon>
        <taxon>Helotiales</taxon>
        <taxon>Dermateaceae</taxon>
        <taxon>Coleophoma</taxon>
    </lineage>
</organism>
<evidence type="ECO:0000313" key="4">
    <source>
        <dbReference type="EMBL" id="RDW83524.1"/>
    </source>
</evidence>
<dbReference type="AlphaFoldDB" id="A0A3D8SBQ4"/>
<dbReference type="PANTHER" id="PTHR43976">
    <property type="entry name" value="SHORT CHAIN DEHYDROGENASE"/>
    <property type="match status" value="1"/>
</dbReference>
<dbReference type="InterPro" id="IPR036291">
    <property type="entry name" value="NAD(P)-bd_dom_sf"/>
</dbReference>
<dbReference type="PANTHER" id="PTHR43976:SF16">
    <property type="entry name" value="SHORT-CHAIN DEHYDROGENASE_REDUCTASE FAMILY PROTEIN"/>
    <property type="match status" value="1"/>
</dbReference>
<dbReference type="EMBL" id="PDLN01000006">
    <property type="protein sequence ID" value="RDW83524.1"/>
    <property type="molecule type" value="Genomic_DNA"/>
</dbReference>
<evidence type="ECO:0000256" key="1">
    <source>
        <dbReference type="ARBA" id="ARBA00006484"/>
    </source>
</evidence>
<reference evidence="4 5" key="1">
    <citation type="journal article" date="2018" name="IMA Fungus">
        <title>IMA Genome-F 9: Draft genome sequence of Annulohypoxylon stygium, Aspergillus mulundensis, Berkeleyomyces basicola (syn. Thielaviopsis basicola), Ceratocystis smalleyi, two Cercospora beticola strains, Coleophoma cylindrospora, Fusarium fracticaudum, Phialophora cf. hyalina, and Morchella septimelata.</title>
        <authorList>
            <person name="Wingfield B.D."/>
            <person name="Bills G.F."/>
            <person name="Dong Y."/>
            <person name="Huang W."/>
            <person name="Nel W.J."/>
            <person name="Swalarsk-Parry B.S."/>
            <person name="Vaghefi N."/>
            <person name="Wilken P.M."/>
            <person name="An Z."/>
            <person name="de Beer Z.W."/>
            <person name="De Vos L."/>
            <person name="Chen L."/>
            <person name="Duong T.A."/>
            <person name="Gao Y."/>
            <person name="Hammerbacher A."/>
            <person name="Kikkert J.R."/>
            <person name="Li Y."/>
            <person name="Li H."/>
            <person name="Li K."/>
            <person name="Li Q."/>
            <person name="Liu X."/>
            <person name="Ma X."/>
            <person name="Naidoo K."/>
            <person name="Pethybridge S.J."/>
            <person name="Sun J."/>
            <person name="Steenkamp E.T."/>
            <person name="van der Nest M.A."/>
            <person name="van Wyk S."/>
            <person name="Wingfield M.J."/>
            <person name="Xiong C."/>
            <person name="Yue Q."/>
            <person name="Zhang X."/>
        </authorList>
    </citation>
    <scope>NUCLEOTIDE SEQUENCE [LARGE SCALE GENOMIC DNA]</scope>
    <source>
        <strain evidence="4 5">BP5796</strain>
    </source>
</reference>
<dbReference type="InterPro" id="IPR002347">
    <property type="entry name" value="SDR_fam"/>
</dbReference>
<comment type="similarity">
    <text evidence="1 3">Belongs to the short-chain dehydrogenases/reductases (SDR) family.</text>
</comment>
<gene>
    <name evidence="4" type="ORF">BP5796_05015</name>
</gene>
<dbReference type="PRINTS" id="PR00080">
    <property type="entry name" value="SDRFAMILY"/>
</dbReference>
<dbReference type="Gene3D" id="3.40.50.720">
    <property type="entry name" value="NAD(P)-binding Rossmann-like Domain"/>
    <property type="match status" value="1"/>
</dbReference>
<comment type="caution">
    <text evidence="4">The sequence shown here is derived from an EMBL/GenBank/DDBJ whole genome shotgun (WGS) entry which is preliminary data.</text>
</comment>
<proteinExistence type="inferred from homology"/>
<dbReference type="Proteomes" id="UP000256328">
    <property type="component" value="Unassembled WGS sequence"/>
</dbReference>
<dbReference type="GO" id="GO:0016491">
    <property type="term" value="F:oxidoreductase activity"/>
    <property type="evidence" value="ECO:0007669"/>
    <property type="project" value="UniProtKB-KW"/>
</dbReference>
<dbReference type="InterPro" id="IPR051911">
    <property type="entry name" value="SDR_oxidoreductase"/>
</dbReference>
<evidence type="ECO:0000313" key="5">
    <source>
        <dbReference type="Proteomes" id="UP000256328"/>
    </source>
</evidence>
<keyword evidence="5" id="KW-1185">Reference proteome</keyword>
<accession>A0A3D8SBQ4</accession>
<dbReference type="SUPFAM" id="SSF51735">
    <property type="entry name" value="NAD(P)-binding Rossmann-fold domains"/>
    <property type="match status" value="1"/>
</dbReference>
<name>A0A3D8SBQ4_9HELO</name>
<sequence length="310" mass="33584">MDQSNARSYQLPSNAVWFITGCSSGIGQALAEFIATETPNRLVATARNASALSYLPDRPDILKLALDVTSTQSVDAAVGAAVDHFGRLDVVVNNAGYGMSSDTEAVPDDAARRLVETDFWGTVRVMKHALRVMREENVKNGQQGGVVMNVTSMGGFMGFPGNAFYHASKFAVEGFTESVAKEVNPDWNIHFAIIEPGAVQTNFAATILGQPAIHPAYASPSMPTRMIEAYVKDPKMHESWALPTVVAGCMYEVVSKGGQIRLRTPLGADAWGMAMLELEHLKKEFEEAKDIANKVSCPAQLEAIDFLKRS</sequence>
<dbReference type="OrthoDB" id="1274115at2759"/>
<dbReference type="PRINTS" id="PR00081">
    <property type="entry name" value="GDHRDH"/>
</dbReference>
<evidence type="ECO:0000256" key="3">
    <source>
        <dbReference type="RuleBase" id="RU000363"/>
    </source>
</evidence>
<protein>
    <submittedName>
        <fullName evidence="4">Uncharacterized protein</fullName>
    </submittedName>
</protein>
<dbReference type="PROSITE" id="PS51257">
    <property type="entry name" value="PROKAR_LIPOPROTEIN"/>
    <property type="match status" value="1"/>
</dbReference>
<keyword evidence="2" id="KW-0560">Oxidoreductase</keyword>
<dbReference type="Pfam" id="PF00106">
    <property type="entry name" value="adh_short"/>
    <property type="match status" value="1"/>
</dbReference>
<evidence type="ECO:0000256" key="2">
    <source>
        <dbReference type="ARBA" id="ARBA00023002"/>
    </source>
</evidence>